<organism evidence="1 2">
    <name type="scientific">Peromyscus maniculatus bairdii</name>
    <name type="common">Prairie deer mouse</name>
    <dbReference type="NCBI Taxonomy" id="230844"/>
    <lineage>
        <taxon>Eukaryota</taxon>
        <taxon>Metazoa</taxon>
        <taxon>Chordata</taxon>
        <taxon>Craniata</taxon>
        <taxon>Vertebrata</taxon>
        <taxon>Euteleostomi</taxon>
        <taxon>Mammalia</taxon>
        <taxon>Eutheria</taxon>
        <taxon>Euarchontoglires</taxon>
        <taxon>Glires</taxon>
        <taxon>Rodentia</taxon>
        <taxon>Myomorpha</taxon>
        <taxon>Muroidea</taxon>
        <taxon>Cricetidae</taxon>
        <taxon>Neotominae</taxon>
        <taxon>Peromyscus</taxon>
    </lineage>
</organism>
<sequence>MELSYQTLKLTHQAREAESVNNTQVESADFGLNISKIHKDGTEEKAHPRRVSGTLGSRMERGVCLKREKKAHDVCRTCKRKQKY</sequence>
<dbReference type="Proteomes" id="UP000694547">
    <property type="component" value="Chromosome 19"/>
</dbReference>
<dbReference type="AlphaFoldDB" id="A0A8C8W6W9"/>
<name>A0A8C8W6W9_PERMB</name>
<dbReference type="Ensembl" id="ENSPEMT00000041638.1">
    <property type="protein sequence ID" value="ENSPEMP00000036582.1"/>
    <property type="gene ID" value="ENSPEMG00000021096.2"/>
</dbReference>
<evidence type="ECO:0000313" key="2">
    <source>
        <dbReference type="Proteomes" id="UP000694547"/>
    </source>
</evidence>
<evidence type="ECO:0000313" key="1">
    <source>
        <dbReference type="Ensembl" id="ENSPEMP00000036582.1"/>
    </source>
</evidence>
<reference evidence="1" key="3">
    <citation type="submission" date="2025-09" db="UniProtKB">
        <authorList>
            <consortium name="Ensembl"/>
        </authorList>
    </citation>
    <scope>IDENTIFICATION</scope>
</reference>
<reference evidence="1 2" key="1">
    <citation type="submission" date="2018-10" db="EMBL/GenBank/DDBJ databases">
        <title>Improved assembly of the deer mouse Peromyscus maniculatus genome.</title>
        <authorList>
            <person name="Lassance J.-M."/>
            <person name="Hoekstra H.E."/>
        </authorList>
    </citation>
    <scope>NUCLEOTIDE SEQUENCE [LARGE SCALE GENOMIC DNA]</scope>
</reference>
<protein>
    <submittedName>
        <fullName evidence="1">Katanin catalytic subunit A1 like 2</fullName>
    </submittedName>
</protein>
<proteinExistence type="predicted"/>
<dbReference type="GeneTree" id="ENSGT00940000157302"/>
<accession>A0A8C8W6W9</accession>
<reference evidence="1" key="2">
    <citation type="submission" date="2025-08" db="UniProtKB">
        <authorList>
            <consortium name="Ensembl"/>
        </authorList>
    </citation>
    <scope>IDENTIFICATION</scope>
</reference>
<keyword evidence="2" id="KW-1185">Reference proteome</keyword>